<evidence type="ECO:0000259" key="2">
    <source>
        <dbReference type="PROSITE" id="PS01124"/>
    </source>
</evidence>
<proteinExistence type="predicted"/>
<dbReference type="PROSITE" id="PS01124">
    <property type="entry name" value="HTH_ARAC_FAMILY_2"/>
    <property type="match status" value="1"/>
</dbReference>
<gene>
    <name evidence="3" type="ORF">K8089_14445</name>
</gene>
<dbReference type="Gene3D" id="1.10.10.60">
    <property type="entry name" value="Homeodomain-like"/>
    <property type="match status" value="1"/>
</dbReference>
<feature type="domain" description="HTH araC/xylS-type" evidence="2">
    <location>
        <begin position="369"/>
        <end position="477"/>
    </location>
</feature>
<protein>
    <submittedName>
        <fullName evidence="3">AraC family transcriptional regulator</fullName>
    </submittedName>
</protein>
<sequence>MEQAENTIYSNPQEAIRIAKYIKNNTENPQQLTHASYLLAASFYIEGKLDEALKMGLQVQKDNNKKQTDKDVKRYVLLSKIMKELELNKLAKKYATEAINLSENIKNEAVHEWLKGKILQYNTVSNGAETSQQNMKRLYKAKAYFKNASSRFQSVQIGNINLDIAAIQLREFQLDSVSYYLEAAYSQSKAANPGNYLEMKSLQLYGNYLFLQKKHKAAIDSLKAAMRIAEKFTHIAEQIAISEAIAENYLALNDLVDFKNQNAQTQNLNNLQTDIDNDAVNVAFNFISENEAEKLTNARANLQRNAVILGSVFLLVVLLWSYLVFRYRIKTKQYKNYIGYFEKKQKSEPAIPSKKEIVKHSVVPKETEEKILEKLNAFEKSTEFTKQEMSLSLLALQFETNTKYLSEVVNFNKQKNFNAYINELRINYIIEKLKTDPAYLQYKISYLAQDSGFTSHSLFATVFKSVTGIPPTAFITILKDKTEQLNTTQT</sequence>
<dbReference type="AlphaFoldDB" id="A0A9X1QYK1"/>
<dbReference type="GO" id="GO:0003700">
    <property type="term" value="F:DNA-binding transcription factor activity"/>
    <property type="evidence" value="ECO:0007669"/>
    <property type="project" value="InterPro"/>
</dbReference>
<name>A0A9X1QYK1_9FLAO</name>
<dbReference type="RefSeq" id="WP_237604005.1">
    <property type="nucleotide sequence ID" value="NZ_JAIRBA010000036.1"/>
</dbReference>
<reference evidence="3" key="1">
    <citation type="submission" date="2021-09" db="EMBL/GenBank/DDBJ databases">
        <title>Genome of Aequorivita sp. strain F47161.</title>
        <authorList>
            <person name="Wang Y."/>
        </authorList>
    </citation>
    <scope>NUCLEOTIDE SEQUENCE</scope>
    <source>
        <strain evidence="3">F47161</strain>
    </source>
</reference>
<keyword evidence="1" id="KW-1133">Transmembrane helix</keyword>
<dbReference type="SMART" id="SM00342">
    <property type="entry name" value="HTH_ARAC"/>
    <property type="match status" value="1"/>
</dbReference>
<evidence type="ECO:0000313" key="3">
    <source>
        <dbReference type="EMBL" id="MCG2420226.1"/>
    </source>
</evidence>
<feature type="transmembrane region" description="Helical" evidence="1">
    <location>
        <begin position="306"/>
        <end position="325"/>
    </location>
</feature>
<keyword evidence="1" id="KW-0812">Transmembrane</keyword>
<dbReference type="InterPro" id="IPR018060">
    <property type="entry name" value="HTH_AraC"/>
</dbReference>
<comment type="caution">
    <text evidence="3">The sequence shown here is derived from an EMBL/GenBank/DDBJ whole genome shotgun (WGS) entry which is preliminary data.</text>
</comment>
<keyword evidence="4" id="KW-1185">Reference proteome</keyword>
<dbReference type="EMBL" id="JAIRBA010000036">
    <property type="protein sequence ID" value="MCG2420226.1"/>
    <property type="molecule type" value="Genomic_DNA"/>
</dbReference>
<dbReference type="GO" id="GO:0043565">
    <property type="term" value="F:sequence-specific DNA binding"/>
    <property type="evidence" value="ECO:0007669"/>
    <property type="project" value="InterPro"/>
</dbReference>
<evidence type="ECO:0000313" key="4">
    <source>
        <dbReference type="Proteomes" id="UP001139461"/>
    </source>
</evidence>
<keyword evidence="1" id="KW-0472">Membrane</keyword>
<accession>A0A9X1QYK1</accession>
<organism evidence="3 4">
    <name type="scientific">Aequorivita vitellina</name>
    <dbReference type="NCBI Taxonomy" id="2874475"/>
    <lineage>
        <taxon>Bacteria</taxon>
        <taxon>Pseudomonadati</taxon>
        <taxon>Bacteroidota</taxon>
        <taxon>Flavobacteriia</taxon>
        <taxon>Flavobacteriales</taxon>
        <taxon>Flavobacteriaceae</taxon>
        <taxon>Aequorivita</taxon>
    </lineage>
</organism>
<dbReference type="Proteomes" id="UP001139461">
    <property type="component" value="Unassembled WGS sequence"/>
</dbReference>
<evidence type="ECO:0000256" key="1">
    <source>
        <dbReference type="SAM" id="Phobius"/>
    </source>
</evidence>